<reference evidence="3" key="1">
    <citation type="journal article" date="2018" name="Gigascience">
        <title>Genome assembly of the Pink Ipe (Handroanthus impetiginosus, Bignoniaceae), a highly valued, ecologically keystone Neotropical timber forest tree.</title>
        <authorList>
            <person name="Silva-Junior O.B."/>
            <person name="Grattapaglia D."/>
            <person name="Novaes E."/>
            <person name="Collevatti R.G."/>
        </authorList>
    </citation>
    <scope>NUCLEOTIDE SEQUENCE [LARGE SCALE GENOMIC DNA]</scope>
    <source>
        <strain evidence="3">cv. UFG-1</strain>
    </source>
</reference>
<sequence>MSSCFAVSLDSGEMCVQQLNQRTRLWMLMRIQISHKLCATIACDIYKHLRESEFQIFFLALNYRHLLLCFGLLVYIDMRYVNQWK</sequence>
<dbReference type="AlphaFoldDB" id="A0A2G9H777"/>
<feature type="transmembrane region" description="Helical" evidence="1">
    <location>
        <begin position="56"/>
        <end position="76"/>
    </location>
</feature>
<gene>
    <name evidence="2" type="ORF">CDL12_14016</name>
</gene>
<proteinExistence type="predicted"/>
<dbReference type="EMBL" id="NKXS01002492">
    <property type="protein sequence ID" value="PIN13372.1"/>
    <property type="molecule type" value="Genomic_DNA"/>
</dbReference>
<keyword evidence="1" id="KW-1133">Transmembrane helix</keyword>
<protein>
    <submittedName>
        <fullName evidence="2">Uncharacterized protein</fullName>
    </submittedName>
</protein>
<keyword evidence="1" id="KW-0812">Transmembrane</keyword>
<name>A0A2G9H777_9LAMI</name>
<evidence type="ECO:0000313" key="3">
    <source>
        <dbReference type="Proteomes" id="UP000231279"/>
    </source>
</evidence>
<comment type="caution">
    <text evidence="2">The sequence shown here is derived from an EMBL/GenBank/DDBJ whole genome shotgun (WGS) entry which is preliminary data.</text>
</comment>
<accession>A0A2G9H777</accession>
<keyword evidence="3" id="KW-1185">Reference proteome</keyword>
<keyword evidence="1" id="KW-0472">Membrane</keyword>
<dbReference type="Proteomes" id="UP000231279">
    <property type="component" value="Unassembled WGS sequence"/>
</dbReference>
<evidence type="ECO:0000256" key="1">
    <source>
        <dbReference type="SAM" id="Phobius"/>
    </source>
</evidence>
<organism evidence="2 3">
    <name type="scientific">Handroanthus impetiginosus</name>
    <dbReference type="NCBI Taxonomy" id="429701"/>
    <lineage>
        <taxon>Eukaryota</taxon>
        <taxon>Viridiplantae</taxon>
        <taxon>Streptophyta</taxon>
        <taxon>Embryophyta</taxon>
        <taxon>Tracheophyta</taxon>
        <taxon>Spermatophyta</taxon>
        <taxon>Magnoliopsida</taxon>
        <taxon>eudicotyledons</taxon>
        <taxon>Gunneridae</taxon>
        <taxon>Pentapetalae</taxon>
        <taxon>asterids</taxon>
        <taxon>lamiids</taxon>
        <taxon>Lamiales</taxon>
        <taxon>Bignoniaceae</taxon>
        <taxon>Crescentiina</taxon>
        <taxon>Tabebuia alliance</taxon>
        <taxon>Handroanthus</taxon>
    </lineage>
</organism>
<evidence type="ECO:0000313" key="2">
    <source>
        <dbReference type="EMBL" id="PIN13372.1"/>
    </source>
</evidence>